<dbReference type="EMBL" id="CP002824">
    <property type="protein sequence ID" value="AEG99127.1"/>
    <property type="molecule type" value="Genomic_DNA"/>
</dbReference>
<keyword evidence="1" id="KW-0812">Transmembrane</keyword>
<feature type="transmembrane region" description="Helical" evidence="1">
    <location>
        <begin position="6"/>
        <end position="25"/>
    </location>
</feature>
<feature type="transmembrane region" description="Helical" evidence="1">
    <location>
        <begin position="60"/>
        <end position="85"/>
    </location>
</feature>
<dbReference type="KEGG" id="eae:EAE_21110"/>
<name>A0A0H3FXK6_KLEAK</name>
<dbReference type="HOGENOM" id="CLU_2492943_0_0_6"/>
<dbReference type="GeneID" id="93312400"/>
<keyword evidence="1" id="KW-1133">Transmembrane helix</keyword>
<sequence>MNTLTGFIVFLIIALVFGYLCHITAERKLSKARAELKAAEERGKPYSKEVASYMMGQPGIIAIFFAFISFLSFIASLYNLVYWFFP</sequence>
<evidence type="ECO:0000313" key="3">
    <source>
        <dbReference type="Proteomes" id="UP000008881"/>
    </source>
</evidence>
<keyword evidence="3" id="KW-1185">Reference proteome</keyword>
<accession>A0A0H3FXK6</accession>
<keyword evidence="1" id="KW-0472">Membrane</keyword>
<gene>
    <name evidence="2" type="ordered locus">EAE_21110</name>
</gene>
<evidence type="ECO:0000313" key="2">
    <source>
        <dbReference type="EMBL" id="AEG99127.1"/>
    </source>
</evidence>
<reference evidence="2 3" key="1">
    <citation type="journal article" date="2012" name="J. Bacteriol.">
        <title>Complete genome sequence of Enterobacter aerogenes KCTC 2190.</title>
        <authorList>
            <person name="Shin S.H."/>
            <person name="Kim S."/>
            <person name="Kim J.Y."/>
            <person name="Lee S."/>
            <person name="Um Y."/>
            <person name="Oh M.K."/>
            <person name="Kim Y.R."/>
            <person name="Lee J."/>
            <person name="Yang K.S."/>
        </authorList>
    </citation>
    <scope>NUCLEOTIDE SEQUENCE [LARGE SCALE GENOMIC DNA]</scope>
    <source>
        <strain evidence="2 3">KCTC 2190</strain>
    </source>
</reference>
<dbReference type="RefSeq" id="WP_015705703.1">
    <property type="nucleotide sequence ID" value="NC_015663.1"/>
</dbReference>
<dbReference type="Proteomes" id="UP000008881">
    <property type="component" value="Chromosome"/>
</dbReference>
<protein>
    <submittedName>
        <fullName evidence="2">Uncharacterized protein</fullName>
    </submittedName>
</protein>
<organism evidence="2 3">
    <name type="scientific">Klebsiella aerogenes (strain ATCC 13048 / DSM 30053 / CCUG 1429 / JCM 1235 / KCTC 2190 / NBRC 13534 / NCIMB 10102 / NCTC 10006 / CDC 819-56)</name>
    <name type="common">Enterobacter aerogenes</name>
    <dbReference type="NCBI Taxonomy" id="1028307"/>
    <lineage>
        <taxon>Bacteria</taxon>
        <taxon>Pseudomonadati</taxon>
        <taxon>Pseudomonadota</taxon>
        <taxon>Gammaproteobacteria</taxon>
        <taxon>Enterobacterales</taxon>
        <taxon>Enterobacteriaceae</taxon>
        <taxon>Klebsiella/Raoultella group</taxon>
        <taxon>Klebsiella</taxon>
    </lineage>
</organism>
<evidence type="ECO:0000256" key="1">
    <source>
        <dbReference type="SAM" id="Phobius"/>
    </source>
</evidence>
<dbReference type="AlphaFoldDB" id="A0A0H3FXK6"/>
<proteinExistence type="predicted"/>